<evidence type="ECO:0000256" key="4">
    <source>
        <dbReference type="ARBA" id="ARBA00022827"/>
    </source>
</evidence>
<sequence>MTLSKSSPLLIIGAGTWGSSTALHLARRGYTNVTVLDPYPVPSAISAGNDVNKIISSGQYSTNKDEIEINELLARQAFEGWKNDPLFQPYYHDTGLLMSASTSAGLDRLGVKVRPEDDPNLVELLRPEDFRQLAPSGVLRGDFPNWRGYFHRSGAGWAHARNALVAAAEEAQRLGVKFITGTPQGKVITLIFENNDVKGAVTVDGKIWRAEQTFMCAGASAGQFLDFKQQLRPTAWTLVHITLSPEERALYKNTPVIFNIEKGFFFEPDEENGEIKICDEHPGYTNMEQLADGTPQSIPFERTQVPKESEARVRALLSETMPQLADRPFSFARICWCADTPNREFIIDRHPHHPSLILGCGASGRGFKYLPSIGGIIVDALEDKVPPKIHDLVKWDPEIGQNRNWKDTLGRFGGPNKVMDFHDVKEWTNVRNRGISKL</sequence>
<evidence type="ECO:0000313" key="8">
    <source>
        <dbReference type="Proteomes" id="UP000184300"/>
    </source>
</evidence>
<dbReference type="Pfam" id="PF01266">
    <property type="entry name" value="DAO"/>
    <property type="match status" value="1"/>
</dbReference>
<dbReference type="EMBL" id="KV878893">
    <property type="protein sequence ID" value="OJJ86243.1"/>
    <property type="molecule type" value="Genomic_DNA"/>
</dbReference>
<dbReference type="GeneID" id="34465926"/>
<name>A0A1L9VQP5_ASPGL</name>
<accession>A0A1L9VQP5</accession>
<dbReference type="OrthoDB" id="2219495at2759"/>
<evidence type="ECO:0000259" key="6">
    <source>
        <dbReference type="Pfam" id="PF01266"/>
    </source>
</evidence>
<dbReference type="VEuPathDB" id="FungiDB:ASPGLDRAFT_73321"/>
<feature type="domain" description="FAD dependent oxidoreductase" evidence="6">
    <location>
        <begin position="10"/>
        <end position="379"/>
    </location>
</feature>
<dbReference type="RefSeq" id="XP_022402937.1">
    <property type="nucleotide sequence ID" value="XM_022549666.1"/>
</dbReference>
<organism evidence="7 8">
    <name type="scientific">Aspergillus glaucus CBS 516.65</name>
    <dbReference type="NCBI Taxonomy" id="1160497"/>
    <lineage>
        <taxon>Eukaryota</taxon>
        <taxon>Fungi</taxon>
        <taxon>Dikarya</taxon>
        <taxon>Ascomycota</taxon>
        <taxon>Pezizomycotina</taxon>
        <taxon>Eurotiomycetes</taxon>
        <taxon>Eurotiomycetidae</taxon>
        <taxon>Eurotiales</taxon>
        <taxon>Aspergillaceae</taxon>
        <taxon>Aspergillus</taxon>
        <taxon>Aspergillus subgen. Aspergillus</taxon>
    </lineage>
</organism>
<dbReference type="Gene3D" id="3.50.50.60">
    <property type="entry name" value="FAD/NAD(P)-binding domain"/>
    <property type="match status" value="1"/>
</dbReference>
<evidence type="ECO:0000256" key="2">
    <source>
        <dbReference type="ARBA" id="ARBA00010989"/>
    </source>
</evidence>
<keyword evidence="8" id="KW-1185">Reference proteome</keyword>
<proteinExistence type="inferred from homology"/>
<dbReference type="PANTHER" id="PTHR10961">
    <property type="entry name" value="PEROXISOMAL SARCOSINE OXIDASE"/>
    <property type="match status" value="1"/>
</dbReference>
<keyword evidence="5" id="KW-0560">Oxidoreductase</keyword>
<dbReference type="Proteomes" id="UP000184300">
    <property type="component" value="Unassembled WGS sequence"/>
</dbReference>
<evidence type="ECO:0000256" key="5">
    <source>
        <dbReference type="ARBA" id="ARBA00023002"/>
    </source>
</evidence>
<dbReference type="GO" id="GO:0008115">
    <property type="term" value="F:sarcosine oxidase activity"/>
    <property type="evidence" value="ECO:0007669"/>
    <property type="project" value="TreeGrafter"/>
</dbReference>
<keyword evidence="4" id="KW-0274">FAD</keyword>
<comment type="cofactor">
    <cofactor evidence="1">
        <name>FAD</name>
        <dbReference type="ChEBI" id="CHEBI:57692"/>
    </cofactor>
</comment>
<dbReference type="InterPro" id="IPR045170">
    <property type="entry name" value="MTOX"/>
</dbReference>
<gene>
    <name evidence="7" type="ORF">ASPGLDRAFT_73321</name>
</gene>
<dbReference type="PANTHER" id="PTHR10961:SF24">
    <property type="entry name" value="HYPOTHETICAL FRUCTOSYL AMINE:OXYGEN OXIDOREDUCTASE (EUROFUNG)"/>
    <property type="match status" value="1"/>
</dbReference>
<dbReference type="SUPFAM" id="SSF51905">
    <property type="entry name" value="FAD/NAD(P)-binding domain"/>
    <property type="match status" value="1"/>
</dbReference>
<dbReference type="InterPro" id="IPR036188">
    <property type="entry name" value="FAD/NAD-bd_sf"/>
</dbReference>
<comment type="similarity">
    <text evidence="2">Belongs to the MSOX/MTOX family.</text>
</comment>
<dbReference type="AlphaFoldDB" id="A0A1L9VQP5"/>
<dbReference type="InterPro" id="IPR006076">
    <property type="entry name" value="FAD-dep_OxRdtase"/>
</dbReference>
<evidence type="ECO:0000256" key="1">
    <source>
        <dbReference type="ARBA" id="ARBA00001974"/>
    </source>
</evidence>
<protein>
    <recommendedName>
        <fullName evidence="6">FAD dependent oxidoreductase domain-containing protein</fullName>
    </recommendedName>
</protein>
<dbReference type="GO" id="GO:0051698">
    <property type="term" value="F:saccharopine oxidase activity"/>
    <property type="evidence" value="ECO:0007669"/>
    <property type="project" value="TreeGrafter"/>
</dbReference>
<dbReference type="Gene3D" id="3.30.9.10">
    <property type="entry name" value="D-Amino Acid Oxidase, subunit A, domain 2"/>
    <property type="match status" value="2"/>
</dbReference>
<evidence type="ECO:0000256" key="3">
    <source>
        <dbReference type="ARBA" id="ARBA00022630"/>
    </source>
</evidence>
<dbReference type="GO" id="GO:0050660">
    <property type="term" value="F:flavin adenine dinucleotide binding"/>
    <property type="evidence" value="ECO:0007669"/>
    <property type="project" value="InterPro"/>
</dbReference>
<evidence type="ECO:0000313" key="7">
    <source>
        <dbReference type="EMBL" id="OJJ86243.1"/>
    </source>
</evidence>
<reference evidence="8" key="1">
    <citation type="journal article" date="2017" name="Genome Biol.">
        <title>Comparative genomics reveals high biological diversity and specific adaptations in the industrially and medically important fungal genus Aspergillus.</title>
        <authorList>
            <person name="de Vries R.P."/>
            <person name="Riley R."/>
            <person name="Wiebenga A."/>
            <person name="Aguilar-Osorio G."/>
            <person name="Amillis S."/>
            <person name="Uchima C.A."/>
            <person name="Anderluh G."/>
            <person name="Asadollahi M."/>
            <person name="Askin M."/>
            <person name="Barry K."/>
            <person name="Battaglia E."/>
            <person name="Bayram O."/>
            <person name="Benocci T."/>
            <person name="Braus-Stromeyer S.A."/>
            <person name="Caldana C."/>
            <person name="Canovas D."/>
            <person name="Cerqueira G.C."/>
            <person name="Chen F."/>
            <person name="Chen W."/>
            <person name="Choi C."/>
            <person name="Clum A."/>
            <person name="Dos Santos R.A."/>
            <person name="Damasio A.R."/>
            <person name="Diallinas G."/>
            <person name="Emri T."/>
            <person name="Fekete E."/>
            <person name="Flipphi M."/>
            <person name="Freyberg S."/>
            <person name="Gallo A."/>
            <person name="Gournas C."/>
            <person name="Habgood R."/>
            <person name="Hainaut M."/>
            <person name="Harispe M.L."/>
            <person name="Henrissat B."/>
            <person name="Hilden K.S."/>
            <person name="Hope R."/>
            <person name="Hossain A."/>
            <person name="Karabika E."/>
            <person name="Karaffa L."/>
            <person name="Karanyi Z."/>
            <person name="Krasevec N."/>
            <person name="Kuo A."/>
            <person name="Kusch H."/>
            <person name="LaButti K."/>
            <person name="Lagendijk E.L."/>
            <person name="Lapidus A."/>
            <person name="Levasseur A."/>
            <person name="Lindquist E."/>
            <person name="Lipzen A."/>
            <person name="Logrieco A.F."/>
            <person name="MacCabe A."/>
            <person name="Maekelae M.R."/>
            <person name="Malavazi I."/>
            <person name="Melin P."/>
            <person name="Meyer V."/>
            <person name="Mielnichuk N."/>
            <person name="Miskei M."/>
            <person name="Molnar A.P."/>
            <person name="Mule G."/>
            <person name="Ngan C.Y."/>
            <person name="Orejas M."/>
            <person name="Orosz E."/>
            <person name="Ouedraogo J.P."/>
            <person name="Overkamp K.M."/>
            <person name="Park H.-S."/>
            <person name="Perrone G."/>
            <person name="Piumi F."/>
            <person name="Punt P.J."/>
            <person name="Ram A.F."/>
            <person name="Ramon A."/>
            <person name="Rauscher S."/>
            <person name="Record E."/>
            <person name="Riano-Pachon D.M."/>
            <person name="Robert V."/>
            <person name="Roehrig J."/>
            <person name="Ruller R."/>
            <person name="Salamov A."/>
            <person name="Salih N.S."/>
            <person name="Samson R.A."/>
            <person name="Sandor E."/>
            <person name="Sanguinetti M."/>
            <person name="Schuetze T."/>
            <person name="Sepcic K."/>
            <person name="Shelest E."/>
            <person name="Sherlock G."/>
            <person name="Sophianopoulou V."/>
            <person name="Squina F.M."/>
            <person name="Sun H."/>
            <person name="Susca A."/>
            <person name="Todd R.B."/>
            <person name="Tsang A."/>
            <person name="Unkles S.E."/>
            <person name="van de Wiele N."/>
            <person name="van Rossen-Uffink D."/>
            <person name="Oliveira J.V."/>
            <person name="Vesth T.C."/>
            <person name="Visser J."/>
            <person name="Yu J.-H."/>
            <person name="Zhou M."/>
            <person name="Andersen M.R."/>
            <person name="Archer D.B."/>
            <person name="Baker S.E."/>
            <person name="Benoit I."/>
            <person name="Brakhage A.A."/>
            <person name="Braus G.H."/>
            <person name="Fischer R."/>
            <person name="Frisvad J.C."/>
            <person name="Goldman G.H."/>
            <person name="Houbraken J."/>
            <person name="Oakley B."/>
            <person name="Pocsi I."/>
            <person name="Scazzocchio C."/>
            <person name="Seiboth B."/>
            <person name="vanKuyk P.A."/>
            <person name="Wortman J."/>
            <person name="Dyer P.S."/>
            <person name="Grigoriev I.V."/>
        </authorList>
    </citation>
    <scope>NUCLEOTIDE SEQUENCE [LARGE SCALE GENOMIC DNA]</scope>
    <source>
        <strain evidence="8">CBS 516.65</strain>
    </source>
</reference>
<dbReference type="STRING" id="1160497.A0A1L9VQP5"/>
<keyword evidence="3" id="KW-0285">Flavoprotein</keyword>